<keyword evidence="5" id="KW-1185">Reference proteome</keyword>
<dbReference type="AlphaFoldDB" id="A0AAD9ZPM4"/>
<evidence type="ECO:0000256" key="1">
    <source>
        <dbReference type="ARBA" id="ARBA00004123"/>
    </source>
</evidence>
<dbReference type="Proteomes" id="UP001281410">
    <property type="component" value="Unassembled WGS sequence"/>
</dbReference>
<dbReference type="Pfam" id="PF07716">
    <property type="entry name" value="bZIP_2"/>
    <property type="match status" value="1"/>
</dbReference>
<protein>
    <recommendedName>
        <fullName evidence="3">BZIP domain-containing protein</fullName>
    </recommendedName>
</protein>
<evidence type="ECO:0000313" key="4">
    <source>
        <dbReference type="EMBL" id="KAK3188488.1"/>
    </source>
</evidence>
<accession>A0AAD9ZPM4</accession>
<evidence type="ECO:0000259" key="3">
    <source>
        <dbReference type="PROSITE" id="PS00036"/>
    </source>
</evidence>
<gene>
    <name evidence="4" type="ORF">Dsin_028049</name>
</gene>
<dbReference type="GO" id="GO:0003700">
    <property type="term" value="F:DNA-binding transcription factor activity"/>
    <property type="evidence" value="ECO:0007669"/>
    <property type="project" value="InterPro"/>
</dbReference>
<dbReference type="PROSITE" id="PS00036">
    <property type="entry name" value="BZIP_BASIC"/>
    <property type="match status" value="1"/>
</dbReference>
<reference evidence="4" key="1">
    <citation type="journal article" date="2023" name="Plant J.">
        <title>Genome sequences and population genomics provide insights into the demographic history, inbreeding, and mutation load of two 'living fossil' tree species of Dipteronia.</title>
        <authorList>
            <person name="Feng Y."/>
            <person name="Comes H.P."/>
            <person name="Chen J."/>
            <person name="Zhu S."/>
            <person name="Lu R."/>
            <person name="Zhang X."/>
            <person name="Li P."/>
            <person name="Qiu J."/>
            <person name="Olsen K.M."/>
            <person name="Qiu Y."/>
        </authorList>
    </citation>
    <scope>NUCLEOTIDE SEQUENCE</scope>
    <source>
        <strain evidence="4">NBL</strain>
    </source>
</reference>
<evidence type="ECO:0000256" key="2">
    <source>
        <dbReference type="SAM" id="Coils"/>
    </source>
</evidence>
<feature type="coiled-coil region" evidence="2">
    <location>
        <begin position="35"/>
        <end position="62"/>
    </location>
</feature>
<sequence>MSSSEIDIEARYAKKIDEEKRNRIQSNRESSRRSRLKRKKRINDLINEIATLKEQILEGNRRCNTKDSGAIICYYYRRMIF</sequence>
<evidence type="ECO:0000313" key="5">
    <source>
        <dbReference type="Proteomes" id="UP001281410"/>
    </source>
</evidence>
<dbReference type="SUPFAM" id="SSF57959">
    <property type="entry name" value="Leucine zipper domain"/>
    <property type="match status" value="1"/>
</dbReference>
<organism evidence="4 5">
    <name type="scientific">Dipteronia sinensis</name>
    <dbReference type="NCBI Taxonomy" id="43782"/>
    <lineage>
        <taxon>Eukaryota</taxon>
        <taxon>Viridiplantae</taxon>
        <taxon>Streptophyta</taxon>
        <taxon>Embryophyta</taxon>
        <taxon>Tracheophyta</taxon>
        <taxon>Spermatophyta</taxon>
        <taxon>Magnoliopsida</taxon>
        <taxon>eudicotyledons</taxon>
        <taxon>Gunneridae</taxon>
        <taxon>Pentapetalae</taxon>
        <taxon>rosids</taxon>
        <taxon>malvids</taxon>
        <taxon>Sapindales</taxon>
        <taxon>Sapindaceae</taxon>
        <taxon>Hippocastanoideae</taxon>
        <taxon>Acereae</taxon>
        <taxon>Dipteronia</taxon>
    </lineage>
</organism>
<dbReference type="Gene3D" id="1.20.5.170">
    <property type="match status" value="1"/>
</dbReference>
<feature type="domain" description="BZIP" evidence="3">
    <location>
        <begin position="23"/>
        <end position="37"/>
    </location>
</feature>
<dbReference type="InterPro" id="IPR004827">
    <property type="entry name" value="bZIP"/>
</dbReference>
<dbReference type="EMBL" id="JANJYJ010000009">
    <property type="protein sequence ID" value="KAK3188488.1"/>
    <property type="molecule type" value="Genomic_DNA"/>
</dbReference>
<dbReference type="GO" id="GO:0005634">
    <property type="term" value="C:nucleus"/>
    <property type="evidence" value="ECO:0007669"/>
    <property type="project" value="UniProtKB-SubCell"/>
</dbReference>
<comment type="subcellular location">
    <subcellularLocation>
        <location evidence="1">Nucleus</location>
    </subcellularLocation>
</comment>
<proteinExistence type="predicted"/>
<keyword evidence="2" id="KW-0175">Coiled coil</keyword>
<dbReference type="InterPro" id="IPR046347">
    <property type="entry name" value="bZIP_sf"/>
</dbReference>
<name>A0AAD9ZPM4_9ROSI</name>
<comment type="caution">
    <text evidence="4">The sequence shown here is derived from an EMBL/GenBank/DDBJ whole genome shotgun (WGS) entry which is preliminary data.</text>
</comment>